<keyword evidence="5" id="KW-0256">Endoplasmic reticulum</keyword>
<keyword evidence="6" id="KW-0408">Iron</keyword>
<dbReference type="PANTHER" id="PTHR10281:SF72">
    <property type="entry name" value="NEUDESIN"/>
    <property type="match status" value="1"/>
</dbReference>
<keyword evidence="7" id="KW-0446">Lipid-binding</keyword>
<dbReference type="AlphaFoldDB" id="A0A2I0AQY8"/>
<dbReference type="GO" id="GO:0005783">
    <property type="term" value="C:endoplasmic reticulum"/>
    <property type="evidence" value="ECO:0007669"/>
    <property type="project" value="UniProtKB-SubCell"/>
</dbReference>
<sequence length="111" mass="12450">MLEELRAFDGSDPKKPLLCGCYLKAYCSDMFYGPERSYALFAGSDASRALALMSFDAHDFNGNLEGLNASELQVLQDWEEKFSNKYNKVGKIILENTITVNNQNTEDHSSP</sequence>
<dbReference type="EMBL" id="KZ451959">
    <property type="protein sequence ID" value="PKA57962.1"/>
    <property type="molecule type" value="Genomic_DNA"/>
</dbReference>
<comment type="subcellular location">
    <subcellularLocation>
        <location evidence="1">Endoplasmic reticulum</location>
    </subcellularLocation>
</comment>
<keyword evidence="2" id="KW-0349">Heme</keyword>
<evidence type="ECO:0000256" key="5">
    <source>
        <dbReference type="ARBA" id="ARBA00022824"/>
    </source>
</evidence>
<evidence type="ECO:0000256" key="2">
    <source>
        <dbReference type="ARBA" id="ARBA00022617"/>
    </source>
</evidence>
<evidence type="ECO:0000313" key="8">
    <source>
        <dbReference type="EMBL" id="PKA57962.1"/>
    </source>
</evidence>
<dbReference type="GO" id="GO:0005496">
    <property type="term" value="F:steroid binding"/>
    <property type="evidence" value="ECO:0007669"/>
    <property type="project" value="UniProtKB-KW"/>
</dbReference>
<keyword evidence="4" id="KW-0479">Metal-binding</keyword>
<reference evidence="8 9" key="1">
    <citation type="journal article" date="2017" name="Nature">
        <title>The Apostasia genome and the evolution of orchids.</title>
        <authorList>
            <person name="Zhang G.Q."/>
            <person name="Liu K.W."/>
            <person name="Li Z."/>
            <person name="Lohaus R."/>
            <person name="Hsiao Y.Y."/>
            <person name="Niu S.C."/>
            <person name="Wang J.Y."/>
            <person name="Lin Y.C."/>
            <person name="Xu Q."/>
            <person name="Chen L.J."/>
            <person name="Yoshida K."/>
            <person name="Fujiwara S."/>
            <person name="Wang Z.W."/>
            <person name="Zhang Y.Q."/>
            <person name="Mitsuda N."/>
            <person name="Wang M."/>
            <person name="Liu G.H."/>
            <person name="Pecoraro L."/>
            <person name="Huang H.X."/>
            <person name="Xiao X.J."/>
            <person name="Lin M."/>
            <person name="Wu X.Y."/>
            <person name="Wu W.L."/>
            <person name="Chen Y.Y."/>
            <person name="Chang S.B."/>
            <person name="Sakamoto S."/>
            <person name="Ohme-Takagi M."/>
            <person name="Yagi M."/>
            <person name="Zeng S.J."/>
            <person name="Shen C.Y."/>
            <person name="Yeh C.M."/>
            <person name="Luo Y.B."/>
            <person name="Tsai W.C."/>
            <person name="Van de Peer Y."/>
            <person name="Liu Z.J."/>
        </authorList>
    </citation>
    <scope>NUCLEOTIDE SEQUENCE [LARGE SCALE GENOMIC DNA]</scope>
    <source>
        <strain evidence="9">cv. Shenzhen</strain>
        <tissue evidence="8">Stem</tissue>
    </source>
</reference>
<evidence type="ECO:0000256" key="7">
    <source>
        <dbReference type="ARBA" id="ARBA00023121"/>
    </source>
</evidence>
<dbReference type="OrthoDB" id="547796at2759"/>
<protein>
    <submittedName>
        <fullName evidence="8">Membrane steroid-binding protein 2</fullName>
    </submittedName>
</protein>
<keyword evidence="9" id="KW-1185">Reference proteome</keyword>
<evidence type="ECO:0000256" key="4">
    <source>
        <dbReference type="ARBA" id="ARBA00022723"/>
    </source>
</evidence>
<gene>
    <name evidence="8" type="primary">MSBP2</name>
    <name evidence="8" type="ORF">AXF42_Ash012501</name>
</gene>
<dbReference type="InterPro" id="IPR036400">
    <property type="entry name" value="Cyt_B5-like_heme/steroid_sf"/>
</dbReference>
<evidence type="ECO:0000256" key="3">
    <source>
        <dbReference type="ARBA" id="ARBA00022665"/>
    </source>
</evidence>
<evidence type="ECO:0000256" key="6">
    <source>
        <dbReference type="ARBA" id="ARBA00023004"/>
    </source>
</evidence>
<dbReference type="Gene3D" id="3.10.120.10">
    <property type="entry name" value="Cytochrome b5-like heme/steroid binding domain"/>
    <property type="match status" value="1"/>
</dbReference>
<accession>A0A2I0AQY8</accession>
<dbReference type="GO" id="GO:0046872">
    <property type="term" value="F:metal ion binding"/>
    <property type="evidence" value="ECO:0007669"/>
    <property type="project" value="UniProtKB-KW"/>
</dbReference>
<evidence type="ECO:0000313" key="9">
    <source>
        <dbReference type="Proteomes" id="UP000236161"/>
    </source>
</evidence>
<proteinExistence type="predicted"/>
<organism evidence="8 9">
    <name type="scientific">Apostasia shenzhenica</name>
    <dbReference type="NCBI Taxonomy" id="1088818"/>
    <lineage>
        <taxon>Eukaryota</taxon>
        <taxon>Viridiplantae</taxon>
        <taxon>Streptophyta</taxon>
        <taxon>Embryophyta</taxon>
        <taxon>Tracheophyta</taxon>
        <taxon>Spermatophyta</taxon>
        <taxon>Magnoliopsida</taxon>
        <taxon>Liliopsida</taxon>
        <taxon>Asparagales</taxon>
        <taxon>Orchidaceae</taxon>
        <taxon>Apostasioideae</taxon>
        <taxon>Apostasia</taxon>
    </lineage>
</organism>
<dbReference type="InterPro" id="IPR050577">
    <property type="entry name" value="MAPR/NEUFC/NENF-like"/>
</dbReference>
<dbReference type="Proteomes" id="UP000236161">
    <property type="component" value="Unassembled WGS sequence"/>
</dbReference>
<dbReference type="SUPFAM" id="SSF55856">
    <property type="entry name" value="Cytochrome b5-like heme/steroid binding domain"/>
    <property type="match status" value="1"/>
</dbReference>
<evidence type="ECO:0000256" key="1">
    <source>
        <dbReference type="ARBA" id="ARBA00004240"/>
    </source>
</evidence>
<dbReference type="GO" id="GO:0016020">
    <property type="term" value="C:membrane"/>
    <property type="evidence" value="ECO:0007669"/>
    <property type="project" value="TreeGrafter"/>
</dbReference>
<dbReference type="STRING" id="1088818.A0A2I0AQY8"/>
<keyword evidence="3" id="KW-0754">Steroid-binding</keyword>
<dbReference type="PANTHER" id="PTHR10281">
    <property type="entry name" value="MEMBRANE-ASSOCIATED PROGESTERONE RECEPTOR COMPONENT-RELATED"/>
    <property type="match status" value="1"/>
</dbReference>
<name>A0A2I0AQY8_9ASPA</name>